<evidence type="ECO:0000313" key="2">
    <source>
        <dbReference type="EMBL" id="KAA1079502.1"/>
    </source>
</evidence>
<accession>A0A5B0MSH2</accession>
<sequence>MSGACGDNSVIQASSFSADTQLRPKSPDVRVLSKEERIQLLVKRTRSPLEEVPSGSTLRRFGGQQSTPNSSARQSARSPEIDTSSGGRGIRQGLEPLDREEKPLPSSSTGKKREEPELLLPIQLLKSAQDERPASLEKTHESLPHPRVGLHEDGGLDLKILTAILDSLDLVNKNLSAIDSNAESNFKSIFDNMLRNPLSINPEATKLIAENTAKSQLACSKLTTVVDNLSNELTSTDDYILSKMREDALLAKSANNKELDMIKDLLIQQNIRSEGIQNTLNEQMTTLRQEMRTEIQNNVHTLSELIREGFSKKHASETPAPAFKFQK</sequence>
<keyword evidence="3" id="KW-1185">Reference proteome</keyword>
<protein>
    <submittedName>
        <fullName evidence="2">Uncharacterized protein</fullName>
    </submittedName>
</protein>
<dbReference type="EMBL" id="VSWC01000132">
    <property type="protein sequence ID" value="KAA1079502.1"/>
    <property type="molecule type" value="Genomic_DNA"/>
</dbReference>
<feature type="region of interest" description="Disordered" evidence="1">
    <location>
        <begin position="129"/>
        <end position="148"/>
    </location>
</feature>
<reference evidence="2 3" key="1">
    <citation type="submission" date="2019-05" db="EMBL/GenBank/DDBJ databases">
        <title>Emergence of the Ug99 lineage of the wheat stem rust pathogen through somatic hybridization.</title>
        <authorList>
            <person name="Li F."/>
            <person name="Upadhyaya N.M."/>
            <person name="Sperschneider J."/>
            <person name="Matny O."/>
            <person name="Nguyen-Phuc H."/>
            <person name="Mago R."/>
            <person name="Raley C."/>
            <person name="Miller M.E."/>
            <person name="Silverstein K.A.T."/>
            <person name="Henningsen E."/>
            <person name="Hirsch C.D."/>
            <person name="Visser B."/>
            <person name="Pretorius Z.A."/>
            <person name="Steffenson B.J."/>
            <person name="Schwessinger B."/>
            <person name="Dodds P.N."/>
            <person name="Figueroa M."/>
        </authorList>
    </citation>
    <scope>NUCLEOTIDE SEQUENCE [LARGE SCALE GENOMIC DNA]</scope>
    <source>
        <strain evidence="2">21-0</strain>
    </source>
</reference>
<feature type="compositionally biased region" description="Polar residues" evidence="1">
    <location>
        <begin position="63"/>
        <end position="85"/>
    </location>
</feature>
<dbReference type="AlphaFoldDB" id="A0A5B0MSH2"/>
<feature type="compositionally biased region" description="Polar residues" evidence="1">
    <location>
        <begin position="9"/>
        <end position="20"/>
    </location>
</feature>
<organism evidence="2 3">
    <name type="scientific">Puccinia graminis f. sp. tritici</name>
    <dbReference type="NCBI Taxonomy" id="56615"/>
    <lineage>
        <taxon>Eukaryota</taxon>
        <taxon>Fungi</taxon>
        <taxon>Dikarya</taxon>
        <taxon>Basidiomycota</taxon>
        <taxon>Pucciniomycotina</taxon>
        <taxon>Pucciniomycetes</taxon>
        <taxon>Pucciniales</taxon>
        <taxon>Pucciniaceae</taxon>
        <taxon>Puccinia</taxon>
    </lineage>
</organism>
<comment type="caution">
    <text evidence="2">The sequence shown here is derived from an EMBL/GenBank/DDBJ whole genome shotgun (WGS) entry which is preliminary data.</text>
</comment>
<evidence type="ECO:0000313" key="3">
    <source>
        <dbReference type="Proteomes" id="UP000324748"/>
    </source>
</evidence>
<proteinExistence type="predicted"/>
<dbReference type="Proteomes" id="UP000324748">
    <property type="component" value="Unassembled WGS sequence"/>
</dbReference>
<feature type="compositionally biased region" description="Basic and acidic residues" evidence="1">
    <location>
        <begin position="25"/>
        <end position="38"/>
    </location>
</feature>
<evidence type="ECO:0000256" key="1">
    <source>
        <dbReference type="SAM" id="MobiDB-lite"/>
    </source>
</evidence>
<name>A0A5B0MSH2_PUCGR</name>
<gene>
    <name evidence="2" type="ORF">PGT21_013546</name>
</gene>
<feature type="region of interest" description="Disordered" evidence="1">
    <location>
        <begin position="1"/>
        <end position="117"/>
    </location>
</feature>